<name>A0ABN6LEJ6_9BACT</name>
<keyword evidence="1" id="KW-0614">Plasmid</keyword>
<gene>
    <name evidence="1" type="ORF">PEPS_38000</name>
</gene>
<proteinExistence type="predicted"/>
<keyword evidence="2" id="KW-1185">Reference proteome</keyword>
<dbReference type="Proteomes" id="UP001354989">
    <property type="component" value="Plasmid pPP3"/>
</dbReference>
<evidence type="ECO:0000313" key="2">
    <source>
        <dbReference type="Proteomes" id="UP001354989"/>
    </source>
</evidence>
<dbReference type="RefSeq" id="WP_332920233.1">
    <property type="nucleotide sequence ID" value="NZ_AP025295.1"/>
</dbReference>
<evidence type="ECO:0000313" key="1">
    <source>
        <dbReference type="EMBL" id="BDD01520.1"/>
    </source>
</evidence>
<reference evidence="1 2" key="1">
    <citation type="submission" date="2021-12" db="EMBL/GenBank/DDBJ databases">
        <title>Genome sequencing of bacteria with rrn-lacking chromosome and rrn-plasmid.</title>
        <authorList>
            <person name="Anda M."/>
            <person name="Iwasaki W."/>
        </authorList>
    </citation>
    <scope>NUCLEOTIDE SEQUENCE [LARGE SCALE GENOMIC DNA]</scope>
    <source>
        <strain evidence="1 2">NBRC 101262</strain>
        <plasmid evidence="1 2">pPP3</plasmid>
    </source>
</reference>
<sequence length="95" mass="10929">METLCRHRINISELKQTLSTHPRINQVEVLSRGEMLEVVYHFQGEFIDWDMYSEVRQLVQAAVGSANLNAIDSIKGLPSARYNLHLMENLMGEEL</sequence>
<protein>
    <recommendedName>
        <fullName evidence="3">Cation transporter</fullName>
    </recommendedName>
</protein>
<dbReference type="EMBL" id="AP025295">
    <property type="protein sequence ID" value="BDD01520.1"/>
    <property type="molecule type" value="Genomic_DNA"/>
</dbReference>
<evidence type="ECO:0008006" key="3">
    <source>
        <dbReference type="Google" id="ProtNLM"/>
    </source>
</evidence>
<organism evidence="1 2">
    <name type="scientific">Persicobacter psychrovividus</name>
    <dbReference type="NCBI Taxonomy" id="387638"/>
    <lineage>
        <taxon>Bacteria</taxon>
        <taxon>Pseudomonadati</taxon>
        <taxon>Bacteroidota</taxon>
        <taxon>Cytophagia</taxon>
        <taxon>Cytophagales</taxon>
        <taxon>Persicobacteraceae</taxon>
        <taxon>Persicobacter</taxon>
    </lineage>
</organism>
<accession>A0ABN6LEJ6</accession>
<geneLocation type="plasmid" evidence="1 2">
    <name>pPP3</name>
</geneLocation>